<proteinExistence type="predicted"/>
<evidence type="ECO:0000313" key="3">
    <source>
        <dbReference type="Proteomes" id="UP000221165"/>
    </source>
</evidence>
<dbReference type="AlphaFoldDB" id="A0A2C6L3A9"/>
<dbReference type="Proteomes" id="UP000221165">
    <property type="component" value="Unassembled WGS sequence"/>
</dbReference>
<sequence length="114" mass="12366">MNFPVVFITADALTSIQGICLPSSSSRLASSSSLTSPSSSSLLSPVDPLVEKEDRTSDECLVAYDKSQDHEDMGNGDKDVCRARKEKVTNQEGERSSRLDADGLSKSERRRGRA</sequence>
<reference evidence="2 3" key="1">
    <citation type="journal article" date="2017" name="Int. J. Parasitol.">
        <title>The genome of the protozoan parasite Cystoisospora suis and a reverse vaccinology approach to identify vaccine candidates.</title>
        <authorList>
            <person name="Palmieri N."/>
            <person name="Shrestha A."/>
            <person name="Ruttkowski B."/>
            <person name="Beck T."/>
            <person name="Vogl C."/>
            <person name="Tomley F."/>
            <person name="Blake D.P."/>
            <person name="Joachim A."/>
        </authorList>
    </citation>
    <scope>NUCLEOTIDE SEQUENCE [LARGE SCALE GENOMIC DNA]</scope>
    <source>
        <strain evidence="2 3">Wien I</strain>
    </source>
</reference>
<comment type="caution">
    <text evidence="2">The sequence shown here is derived from an EMBL/GenBank/DDBJ whole genome shotgun (WGS) entry which is preliminary data.</text>
</comment>
<feature type="compositionally biased region" description="Basic and acidic residues" evidence="1">
    <location>
        <begin position="49"/>
        <end position="58"/>
    </location>
</feature>
<keyword evidence="3" id="KW-1185">Reference proteome</keyword>
<dbReference type="EMBL" id="MIGC01001810">
    <property type="protein sequence ID" value="PHJ22126.1"/>
    <property type="molecule type" value="Genomic_DNA"/>
</dbReference>
<evidence type="ECO:0000256" key="1">
    <source>
        <dbReference type="SAM" id="MobiDB-lite"/>
    </source>
</evidence>
<dbReference type="VEuPathDB" id="ToxoDB:CSUI_004026"/>
<feature type="compositionally biased region" description="Low complexity" evidence="1">
    <location>
        <begin position="25"/>
        <end position="45"/>
    </location>
</feature>
<evidence type="ECO:0000313" key="2">
    <source>
        <dbReference type="EMBL" id="PHJ22126.1"/>
    </source>
</evidence>
<accession>A0A2C6L3A9</accession>
<organism evidence="2 3">
    <name type="scientific">Cystoisospora suis</name>
    <dbReference type="NCBI Taxonomy" id="483139"/>
    <lineage>
        <taxon>Eukaryota</taxon>
        <taxon>Sar</taxon>
        <taxon>Alveolata</taxon>
        <taxon>Apicomplexa</taxon>
        <taxon>Conoidasida</taxon>
        <taxon>Coccidia</taxon>
        <taxon>Eucoccidiorida</taxon>
        <taxon>Eimeriorina</taxon>
        <taxon>Sarcocystidae</taxon>
        <taxon>Cystoisospora</taxon>
    </lineage>
</organism>
<feature type="compositionally biased region" description="Basic and acidic residues" evidence="1">
    <location>
        <begin position="66"/>
        <end position="107"/>
    </location>
</feature>
<gene>
    <name evidence="2" type="ORF">CSUI_004026</name>
</gene>
<protein>
    <submittedName>
        <fullName evidence="2">Uncharacterized protein</fullName>
    </submittedName>
</protein>
<feature type="region of interest" description="Disordered" evidence="1">
    <location>
        <begin position="25"/>
        <end position="114"/>
    </location>
</feature>
<dbReference type="GeneID" id="94427432"/>
<dbReference type="RefSeq" id="XP_067923803.1">
    <property type="nucleotide sequence ID" value="XM_068064221.1"/>
</dbReference>
<feature type="non-terminal residue" evidence="2">
    <location>
        <position position="114"/>
    </location>
</feature>
<name>A0A2C6L3A9_9APIC</name>